<sequence length="72" mass="7985">MSSLRWRTVTKLRQHVNRRWSVIAAAVAAVGGGVEMLCRIWWGGDERGMVMDGDDEAVVGRLGTWRSSKVVA</sequence>
<protein>
    <submittedName>
        <fullName evidence="2">Uncharacterized protein</fullName>
    </submittedName>
</protein>
<keyword evidence="1" id="KW-0472">Membrane</keyword>
<evidence type="ECO:0000313" key="2">
    <source>
        <dbReference type="EMBL" id="GJT41049.1"/>
    </source>
</evidence>
<accession>A0ABQ5DW03</accession>
<proteinExistence type="predicted"/>
<keyword evidence="1" id="KW-0812">Transmembrane</keyword>
<reference evidence="2" key="2">
    <citation type="submission" date="2022-01" db="EMBL/GenBank/DDBJ databases">
        <authorList>
            <person name="Yamashiro T."/>
            <person name="Shiraishi A."/>
            <person name="Satake H."/>
            <person name="Nakayama K."/>
        </authorList>
    </citation>
    <scope>NUCLEOTIDE SEQUENCE</scope>
</reference>
<gene>
    <name evidence="2" type="ORF">Tco_0940914</name>
</gene>
<evidence type="ECO:0000313" key="3">
    <source>
        <dbReference type="Proteomes" id="UP001151760"/>
    </source>
</evidence>
<dbReference type="Proteomes" id="UP001151760">
    <property type="component" value="Unassembled WGS sequence"/>
</dbReference>
<keyword evidence="1" id="KW-1133">Transmembrane helix</keyword>
<feature type="transmembrane region" description="Helical" evidence="1">
    <location>
        <begin position="20"/>
        <end position="42"/>
    </location>
</feature>
<comment type="caution">
    <text evidence="2">The sequence shown here is derived from an EMBL/GenBank/DDBJ whole genome shotgun (WGS) entry which is preliminary data.</text>
</comment>
<reference evidence="2" key="1">
    <citation type="journal article" date="2022" name="Int. J. Mol. Sci.">
        <title>Draft Genome of Tanacetum Coccineum: Genomic Comparison of Closely Related Tanacetum-Family Plants.</title>
        <authorList>
            <person name="Yamashiro T."/>
            <person name="Shiraishi A."/>
            <person name="Nakayama K."/>
            <person name="Satake H."/>
        </authorList>
    </citation>
    <scope>NUCLEOTIDE SEQUENCE</scope>
</reference>
<organism evidence="2 3">
    <name type="scientific">Tanacetum coccineum</name>
    <dbReference type="NCBI Taxonomy" id="301880"/>
    <lineage>
        <taxon>Eukaryota</taxon>
        <taxon>Viridiplantae</taxon>
        <taxon>Streptophyta</taxon>
        <taxon>Embryophyta</taxon>
        <taxon>Tracheophyta</taxon>
        <taxon>Spermatophyta</taxon>
        <taxon>Magnoliopsida</taxon>
        <taxon>eudicotyledons</taxon>
        <taxon>Gunneridae</taxon>
        <taxon>Pentapetalae</taxon>
        <taxon>asterids</taxon>
        <taxon>campanulids</taxon>
        <taxon>Asterales</taxon>
        <taxon>Asteraceae</taxon>
        <taxon>Asteroideae</taxon>
        <taxon>Anthemideae</taxon>
        <taxon>Anthemidinae</taxon>
        <taxon>Tanacetum</taxon>
    </lineage>
</organism>
<evidence type="ECO:0000256" key="1">
    <source>
        <dbReference type="SAM" id="Phobius"/>
    </source>
</evidence>
<keyword evidence="3" id="KW-1185">Reference proteome</keyword>
<dbReference type="EMBL" id="BQNB010015527">
    <property type="protein sequence ID" value="GJT41049.1"/>
    <property type="molecule type" value="Genomic_DNA"/>
</dbReference>
<name>A0ABQ5DW03_9ASTR</name>